<evidence type="ECO:0000313" key="1">
    <source>
        <dbReference type="EMBL" id="DAF63743.1"/>
    </source>
</evidence>
<proteinExistence type="predicted"/>
<organism evidence="1">
    <name type="scientific">Podoviridae sp. ctz6O13</name>
    <dbReference type="NCBI Taxonomy" id="2827757"/>
    <lineage>
        <taxon>Viruses</taxon>
        <taxon>Duplodnaviria</taxon>
        <taxon>Heunggongvirae</taxon>
        <taxon>Uroviricota</taxon>
        <taxon>Caudoviricetes</taxon>
    </lineage>
</organism>
<protein>
    <submittedName>
        <fullName evidence="1">Uncharacterized protein</fullName>
    </submittedName>
</protein>
<name>A0A8S5TL70_9CAUD</name>
<accession>A0A8S5TL70</accession>
<reference evidence="1" key="1">
    <citation type="journal article" date="2021" name="Proc. Natl. Acad. Sci. U.S.A.">
        <title>A Catalog of Tens of Thousands of Viruses from Human Metagenomes Reveals Hidden Associations with Chronic Diseases.</title>
        <authorList>
            <person name="Tisza M.J."/>
            <person name="Buck C.B."/>
        </authorList>
    </citation>
    <scope>NUCLEOTIDE SEQUENCE</scope>
    <source>
        <strain evidence="1">Ctz6O13</strain>
    </source>
</reference>
<sequence>MADEQKFKGGSVMKLLGYEECSVYSLNPDYFKAKSITNSSPYMINVYPHGYPNLRIRMRTETKAENRLLHEPGKHATYDNLKCSPLHHALCVPEKGQVLYFDKACTMPRVLCKDNWKRTTSMVNADCIVVPEHYTVNYSYMGVIFYDRMLDIICHAYLTESMTMPTIGQSFSSWHDDNADLIPKYSLSLKENIEHRNLFMNAGCIYVGGMINVKDESQFIFNVIDGLYPKVVTEHSLLKEIDTDGREFDLTTVYSLIEMLNSSDKDAVKQALKTMSMMDYVHYPATVNYILYKTYYEWHPYQKCSSAVEFMLLTIYKKSNIFMNVGEKEKYLAQELFKEYGAAHIKKYIEELNNKTDFQFTANIDLEFKEEENETKDS</sequence>
<dbReference type="EMBL" id="BK032843">
    <property type="protein sequence ID" value="DAF63743.1"/>
    <property type="molecule type" value="Genomic_DNA"/>
</dbReference>